<sequence length="157" mass="17200">MTIACIGCQPSGPLPKAAYVIAAYDESAALTASGDTWGRAMEPWFHGKTADIDAIADAQVNLNRTLKSVRSKLDALDAPDDPTTAEFTELIHEYLDWQAETHDTYAKWLATARAENPATIETRQAVIDEMNDLNETELEWKSRINTFGEKLGVTVGG</sequence>
<comment type="caution">
    <text evidence="1">The sequence shown here is derived from an EMBL/GenBank/DDBJ whole genome shotgun (WGS) entry which is preliminary data.</text>
</comment>
<accession>A0A5C5YUG6</accession>
<gene>
    <name evidence="1" type="ORF">CA13_00300</name>
</gene>
<evidence type="ECO:0000313" key="2">
    <source>
        <dbReference type="Proteomes" id="UP000315010"/>
    </source>
</evidence>
<protein>
    <submittedName>
        <fullName evidence="1">Uncharacterized protein</fullName>
    </submittedName>
</protein>
<dbReference type="AlphaFoldDB" id="A0A5C5YUG6"/>
<evidence type="ECO:0000313" key="1">
    <source>
        <dbReference type="EMBL" id="TWT78634.1"/>
    </source>
</evidence>
<keyword evidence="2" id="KW-1185">Reference proteome</keyword>
<dbReference type="EMBL" id="SJPJ01000001">
    <property type="protein sequence ID" value="TWT78634.1"/>
    <property type="molecule type" value="Genomic_DNA"/>
</dbReference>
<organism evidence="1 2">
    <name type="scientific">Novipirellula herctigrandis</name>
    <dbReference type="NCBI Taxonomy" id="2527986"/>
    <lineage>
        <taxon>Bacteria</taxon>
        <taxon>Pseudomonadati</taxon>
        <taxon>Planctomycetota</taxon>
        <taxon>Planctomycetia</taxon>
        <taxon>Pirellulales</taxon>
        <taxon>Pirellulaceae</taxon>
        <taxon>Novipirellula</taxon>
    </lineage>
</organism>
<proteinExistence type="predicted"/>
<reference evidence="1 2" key="1">
    <citation type="submission" date="2019-02" db="EMBL/GenBank/DDBJ databases">
        <title>Deep-cultivation of Planctomycetes and their phenomic and genomic characterization uncovers novel biology.</title>
        <authorList>
            <person name="Wiegand S."/>
            <person name="Jogler M."/>
            <person name="Boedeker C."/>
            <person name="Pinto D."/>
            <person name="Vollmers J."/>
            <person name="Rivas-Marin E."/>
            <person name="Kohn T."/>
            <person name="Peeters S.H."/>
            <person name="Heuer A."/>
            <person name="Rast P."/>
            <person name="Oberbeckmann S."/>
            <person name="Bunk B."/>
            <person name="Jeske O."/>
            <person name="Meyerdierks A."/>
            <person name="Storesund J.E."/>
            <person name="Kallscheuer N."/>
            <person name="Luecker S."/>
            <person name="Lage O.M."/>
            <person name="Pohl T."/>
            <person name="Merkel B.J."/>
            <person name="Hornburger P."/>
            <person name="Mueller R.-W."/>
            <person name="Bruemmer F."/>
            <person name="Labrenz M."/>
            <person name="Spormann A.M."/>
            <person name="Op Den Camp H."/>
            <person name="Overmann J."/>
            <person name="Amann R."/>
            <person name="Jetten M.S.M."/>
            <person name="Mascher T."/>
            <person name="Medema M.H."/>
            <person name="Devos D.P."/>
            <person name="Kaster A.-K."/>
            <person name="Ovreas L."/>
            <person name="Rohde M."/>
            <person name="Galperin M.Y."/>
            <person name="Jogler C."/>
        </authorList>
    </citation>
    <scope>NUCLEOTIDE SEQUENCE [LARGE SCALE GENOMIC DNA]</scope>
    <source>
        <strain evidence="1 2">CA13</strain>
    </source>
</reference>
<dbReference type="Proteomes" id="UP000315010">
    <property type="component" value="Unassembled WGS sequence"/>
</dbReference>
<name>A0A5C5YUG6_9BACT</name>